<dbReference type="Proteomes" id="UP001154282">
    <property type="component" value="Unassembled WGS sequence"/>
</dbReference>
<dbReference type="AlphaFoldDB" id="A0AAV0KVZ6"/>
<accession>A0AAV0KVZ6</accession>
<sequence>ANLLHDQRSVEPNLPRHLQRDGPLRRPDHPRTPRPGPGGPDRFGPHRGRPEVRGGLHLPARLGSGHLGRFGGVRRRFGGDRRVVDDDRVGGGRADGADPELAGRIAEGLAGAGAGGVGFARHFAVGRLGELQRRSWLRCRTRAGFVDNNKKKKKKFVTIYAYEF</sequence>
<feature type="non-terminal residue" evidence="2">
    <location>
        <position position="1"/>
    </location>
</feature>
<keyword evidence="3" id="KW-1185">Reference proteome</keyword>
<dbReference type="EMBL" id="CAMGYJ010000005">
    <property type="protein sequence ID" value="CAI0426425.1"/>
    <property type="molecule type" value="Genomic_DNA"/>
</dbReference>
<proteinExistence type="predicted"/>
<protein>
    <submittedName>
        <fullName evidence="2">Uncharacterized protein</fullName>
    </submittedName>
</protein>
<comment type="caution">
    <text evidence="2">The sequence shown here is derived from an EMBL/GenBank/DDBJ whole genome shotgun (WGS) entry which is preliminary data.</text>
</comment>
<gene>
    <name evidence="2" type="ORF">LITE_LOCUS20786</name>
</gene>
<evidence type="ECO:0000313" key="2">
    <source>
        <dbReference type="EMBL" id="CAI0426425.1"/>
    </source>
</evidence>
<organism evidence="2 3">
    <name type="scientific">Linum tenue</name>
    <dbReference type="NCBI Taxonomy" id="586396"/>
    <lineage>
        <taxon>Eukaryota</taxon>
        <taxon>Viridiplantae</taxon>
        <taxon>Streptophyta</taxon>
        <taxon>Embryophyta</taxon>
        <taxon>Tracheophyta</taxon>
        <taxon>Spermatophyta</taxon>
        <taxon>Magnoliopsida</taxon>
        <taxon>eudicotyledons</taxon>
        <taxon>Gunneridae</taxon>
        <taxon>Pentapetalae</taxon>
        <taxon>rosids</taxon>
        <taxon>fabids</taxon>
        <taxon>Malpighiales</taxon>
        <taxon>Linaceae</taxon>
        <taxon>Linum</taxon>
    </lineage>
</organism>
<feature type="region of interest" description="Disordered" evidence="1">
    <location>
        <begin position="1"/>
        <end position="71"/>
    </location>
</feature>
<evidence type="ECO:0000256" key="1">
    <source>
        <dbReference type="SAM" id="MobiDB-lite"/>
    </source>
</evidence>
<reference evidence="2" key="1">
    <citation type="submission" date="2022-08" db="EMBL/GenBank/DDBJ databases">
        <authorList>
            <person name="Gutierrez-Valencia J."/>
        </authorList>
    </citation>
    <scope>NUCLEOTIDE SEQUENCE</scope>
</reference>
<name>A0AAV0KVZ6_9ROSI</name>
<feature type="compositionally biased region" description="Basic and acidic residues" evidence="1">
    <location>
        <begin position="18"/>
        <end position="31"/>
    </location>
</feature>
<evidence type="ECO:0000313" key="3">
    <source>
        <dbReference type="Proteomes" id="UP001154282"/>
    </source>
</evidence>